<dbReference type="InterPro" id="IPR000073">
    <property type="entry name" value="AB_hydrolase_1"/>
</dbReference>
<dbReference type="Gene3D" id="3.40.50.1820">
    <property type="entry name" value="alpha/beta hydrolase"/>
    <property type="match status" value="1"/>
</dbReference>
<dbReference type="EMBL" id="JABBGA010000004">
    <property type="protein sequence ID" value="NML25351.1"/>
    <property type="molecule type" value="Genomic_DNA"/>
</dbReference>
<protein>
    <submittedName>
        <fullName evidence="3">Alpha/beta fold hydrolase</fullName>
    </submittedName>
</protein>
<keyword evidence="1 3" id="KW-0378">Hydrolase</keyword>
<dbReference type="GO" id="GO:0016020">
    <property type="term" value="C:membrane"/>
    <property type="evidence" value="ECO:0007669"/>
    <property type="project" value="TreeGrafter"/>
</dbReference>
<evidence type="ECO:0000259" key="2">
    <source>
        <dbReference type="Pfam" id="PF00561"/>
    </source>
</evidence>
<evidence type="ECO:0000256" key="1">
    <source>
        <dbReference type="ARBA" id="ARBA00022801"/>
    </source>
</evidence>
<accession>A0A848G6U0</accession>
<evidence type="ECO:0000313" key="3">
    <source>
        <dbReference type="EMBL" id="NML25351.1"/>
    </source>
</evidence>
<dbReference type="GO" id="GO:0016787">
    <property type="term" value="F:hydrolase activity"/>
    <property type="evidence" value="ECO:0007669"/>
    <property type="project" value="UniProtKB-KW"/>
</dbReference>
<dbReference type="AlphaFoldDB" id="A0A848G6U0"/>
<feature type="domain" description="AB hydrolase-1" evidence="2">
    <location>
        <begin position="10"/>
        <end position="237"/>
    </location>
</feature>
<evidence type="ECO:0000313" key="4">
    <source>
        <dbReference type="Proteomes" id="UP000580043"/>
    </source>
</evidence>
<comment type="caution">
    <text evidence="3">The sequence shown here is derived from an EMBL/GenBank/DDBJ whole genome shotgun (WGS) entry which is preliminary data.</text>
</comment>
<dbReference type="InterPro" id="IPR029058">
    <property type="entry name" value="AB_hydrolase_fold"/>
</dbReference>
<gene>
    <name evidence="3" type="ORF">HHL15_06330</name>
</gene>
<dbReference type="PANTHER" id="PTHR43798:SF31">
    <property type="entry name" value="AB HYDROLASE SUPERFAMILY PROTEIN YCLE"/>
    <property type="match status" value="1"/>
</dbReference>
<dbReference type="Proteomes" id="UP000580043">
    <property type="component" value="Unassembled WGS sequence"/>
</dbReference>
<dbReference type="InterPro" id="IPR050266">
    <property type="entry name" value="AB_hydrolase_sf"/>
</dbReference>
<sequence>MSTATSPLRPLVLLHGWGLSAAVWKPLLGHLQPQRAVHLPDLPGHGNAAPAGETLASWADALLPALPDDGVLVGWSLGAQLALELAQRHPEKVARLVLIGASPRFTMCEDWPHGLSGATLDDFRAQFDSAPEATQRRFVALQSLGDRARKQVANTLTDSLTPADSSHHAALANGLRLLAETDLRPRLSRIAQPARLLHGSEDKLMPVTAAEWLAGQLPGGRLSVFGQSGHAPFLSRPADCAGLIEGFADE</sequence>
<dbReference type="Pfam" id="PF00561">
    <property type="entry name" value="Abhydrolase_1"/>
    <property type="match status" value="1"/>
</dbReference>
<proteinExistence type="predicted"/>
<dbReference type="PANTHER" id="PTHR43798">
    <property type="entry name" value="MONOACYLGLYCEROL LIPASE"/>
    <property type="match status" value="1"/>
</dbReference>
<organism evidence="3 4">
    <name type="scientific">Zoogloea dura</name>
    <dbReference type="NCBI Taxonomy" id="2728840"/>
    <lineage>
        <taxon>Bacteria</taxon>
        <taxon>Pseudomonadati</taxon>
        <taxon>Pseudomonadota</taxon>
        <taxon>Betaproteobacteria</taxon>
        <taxon>Rhodocyclales</taxon>
        <taxon>Zoogloeaceae</taxon>
        <taxon>Zoogloea</taxon>
    </lineage>
</organism>
<keyword evidence="4" id="KW-1185">Reference proteome</keyword>
<reference evidence="3 4" key="1">
    <citation type="submission" date="2020-04" db="EMBL/GenBank/DDBJ databases">
        <title>Zoogloea sp. G-4-1-14 isolated from soil.</title>
        <authorList>
            <person name="Dahal R.H."/>
        </authorList>
    </citation>
    <scope>NUCLEOTIDE SEQUENCE [LARGE SCALE GENOMIC DNA]</scope>
    <source>
        <strain evidence="3 4">G-4-1-14</strain>
    </source>
</reference>
<dbReference type="SUPFAM" id="SSF53474">
    <property type="entry name" value="alpha/beta-Hydrolases"/>
    <property type="match status" value="1"/>
</dbReference>
<dbReference type="RefSeq" id="WP_169145000.1">
    <property type="nucleotide sequence ID" value="NZ_JABBGA010000004.1"/>
</dbReference>
<name>A0A848G6U0_9RHOO</name>